<evidence type="ECO:0000256" key="1">
    <source>
        <dbReference type="SAM" id="MobiDB-lite"/>
    </source>
</evidence>
<protein>
    <submittedName>
        <fullName evidence="2">Uncharacterized protein</fullName>
    </submittedName>
</protein>
<reference evidence="2" key="1">
    <citation type="submission" date="2019-10" db="EMBL/GenBank/DDBJ databases">
        <authorList>
            <person name="Zhang R."/>
            <person name="Pan Y."/>
            <person name="Wang J."/>
            <person name="Ma R."/>
            <person name="Yu S."/>
        </authorList>
    </citation>
    <scope>NUCLEOTIDE SEQUENCE</scope>
    <source>
        <strain evidence="2">LA-IB0</strain>
        <tissue evidence="2">Leaf</tissue>
    </source>
</reference>
<proteinExistence type="predicted"/>
<feature type="compositionally biased region" description="Polar residues" evidence="1">
    <location>
        <begin position="343"/>
        <end position="356"/>
    </location>
</feature>
<organism evidence="2 3">
    <name type="scientific">Buddleja alternifolia</name>
    <dbReference type="NCBI Taxonomy" id="168488"/>
    <lineage>
        <taxon>Eukaryota</taxon>
        <taxon>Viridiplantae</taxon>
        <taxon>Streptophyta</taxon>
        <taxon>Embryophyta</taxon>
        <taxon>Tracheophyta</taxon>
        <taxon>Spermatophyta</taxon>
        <taxon>Magnoliopsida</taxon>
        <taxon>eudicotyledons</taxon>
        <taxon>Gunneridae</taxon>
        <taxon>Pentapetalae</taxon>
        <taxon>asterids</taxon>
        <taxon>lamiids</taxon>
        <taxon>Lamiales</taxon>
        <taxon>Scrophulariaceae</taxon>
        <taxon>Buddlejeae</taxon>
        <taxon>Buddleja</taxon>
    </lineage>
</organism>
<comment type="caution">
    <text evidence="2">The sequence shown here is derived from an EMBL/GenBank/DDBJ whole genome shotgun (WGS) entry which is preliminary data.</text>
</comment>
<sequence length="378" mass="43361">MSEACYDRIMSMMKDILPQDEKWPSSFYETKKELSKLGLAYEKIDACCLALLAHNTMTAKVVHVMSLLWVRQLKPPDGYASNIARCVKEEECKFYGLKGHECHVFMQRLLPIVFRNLLSKAVWEPITELSCFFRDIGATKLRVTNMEQLELSIVETLYYLRHPTWGSRSRVRGEWLVVYKIKARNRIDIPHIEEHDNIDQSMREGPFQEMESTVCEPRTNMHDVDEDHNPLNPNLDLQDVNPNDNLELICRRVHSDVARRGRGSNDFSMEHQEEMQDAPSVGVDGLLGSLPNPSIGIVRVKASNSIDFFTNSSVSFNQVQEHIEPLGRDNDQLSKSEQELLEQPNNVDPLSRSSVGHPSRIRRCGLNPGTPHPEEPRR</sequence>
<evidence type="ECO:0000313" key="3">
    <source>
        <dbReference type="Proteomes" id="UP000826271"/>
    </source>
</evidence>
<evidence type="ECO:0000313" key="2">
    <source>
        <dbReference type="EMBL" id="KAG8372405.1"/>
    </source>
</evidence>
<keyword evidence="3" id="KW-1185">Reference proteome</keyword>
<dbReference type="AlphaFoldDB" id="A0AAV6WZQ3"/>
<dbReference type="Proteomes" id="UP000826271">
    <property type="component" value="Unassembled WGS sequence"/>
</dbReference>
<gene>
    <name evidence="2" type="ORF">BUALT_Bualt12G0062800</name>
</gene>
<dbReference type="EMBL" id="WHWC01000012">
    <property type="protein sequence ID" value="KAG8372405.1"/>
    <property type="molecule type" value="Genomic_DNA"/>
</dbReference>
<name>A0AAV6WZQ3_9LAMI</name>
<feature type="region of interest" description="Disordered" evidence="1">
    <location>
        <begin position="335"/>
        <end position="378"/>
    </location>
</feature>
<accession>A0AAV6WZQ3</accession>